<protein>
    <recommendedName>
        <fullName evidence="1">PPM-type phosphatase domain-containing protein</fullName>
    </recommendedName>
</protein>
<dbReference type="EMBL" id="PRLM01000002">
    <property type="protein sequence ID" value="RYC74997.1"/>
    <property type="molecule type" value="Genomic_DNA"/>
</dbReference>
<dbReference type="SMART" id="SM00332">
    <property type="entry name" value="PP2Cc"/>
    <property type="match status" value="1"/>
</dbReference>
<dbReference type="Gene3D" id="3.60.40.10">
    <property type="entry name" value="PPM-type phosphatase domain"/>
    <property type="match status" value="1"/>
</dbReference>
<keyword evidence="3" id="KW-1185">Reference proteome</keyword>
<dbReference type="InterPro" id="IPR036457">
    <property type="entry name" value="PPM-type-like_dom_sf"/>
</dbReference>
<evidence type="ECO:0000313" key="2">
    <source>
        <dbReference type="EMBL" id="RYC74997.1"/>
    </source>
</evidence>
<dbReference type="Pfam" id="PF13672">
    <property type="entry name" value="PP2C_2"/>
    <property type="match status" value="1"/>
</dbReference>
<name>A0ABY0FMB6_9BACT</name>
<organism evidence="2 3">
    <name type="scientific">Candidatus Nanosyncoccus alces</name>
    <dbReference type="NCBI Taxonomy" id="2171997"/>
    <lineage>
        <taxon>Bacteria</taxon>
        <taxon>Candidatus Saccharimonadota</taxon>
        <taxon>Candidatus Nanosyncoccalia</taxon>
        <taxon>Candidatus Nanosyncoccales</taxon>
        <taxon>Candidatus Nanosyncoccaceae</taxon>
        <taxon>Candidatus Nanosyncoccus</taxon>
    </lineage>
</organism>
<reference evidence="2 3" key="1">
    <citation type="journal article" date="2018" name="bioRxiv">
        <title>Evidence of independent acquisition and adaption of ultra-small bacteria to human hosts across the highly diverse yet reduced genomes of the phylum Saccharibacteria.</title>
        <authorList>
            <person name="McLean J.S."/>
            <person name="Bor B."/>
            <person name="To T.T."/>
            <person name="Liu Q."/>
            <person name="Kearns K.A."/>
            <person name="Solden L.M."/>
            <person name="Wrighton K.C."/>
            <person name="He X."/>
            <person name="Shi W."/>
        </authorList>
    </citation>
    <scope>NUCLEOTIDE SEQUENCE [LARGE SCALE GENOMIC DNA]</scope>
    <source>
        <strain evidence="2 3">TM7_G3_2_Rum_HOT_351B</strain>
    </source>
</reference>
<evidence type="ECO:0000259" key="1">
    <source>
        <dbReference type="PROSITE" id="PS51746"/>
    </source>
</evidence>
<dbReference type="Proteomes" id="UP001191019">
    <property type="component" value="Unassembled WGS sequence"/>
</dbReference>
<dbReference type="InterPro" id="IPR001932">
    <property type="entry name" value="PPM-type_phosphatase-like_dom"/>
</dbReference>
<dbReference type="SMART" id="SM00331">
    <property type="entry name" value="PP2C_SIG"/>
    <property type="match status" value="1"/>
</dbReference>
<comment type="caution">
    <text evidence="2">The sequence shown here is derived from an EMBL/GenBank/DDBJ whole genome shotgun (WGS) entry which is preliminary data.</text>
</comment>
<sequence>MMGLNSVLYSLLDFWHKIKKVAKFLPDSVKMIIVMFNKNGPKSEQSPERANLERQKRKLTGFYLSGGDERYIFESDSEPFKEDKVTAADEAEVLNVLQNDPNMKDREWRLLVRMAGPGLHLSDDEMFGRMAGDKHQKRILAYMTGVDWNGYNATSGQNVADFLSRYPTPMDFDEHSEDFLRMIGDYNGEEKAREYDEAMESFKLGMYGKKYEYYKAMREFHQEAEERQTRDAEQAREATRRGRRFFEIFNKGELIRDSGLAMVDKGTIAGEQGRQNEDAAYYNPALGLFAVFDGAGGMGGAARASELGVEATNQMISQKVPERAEDLADILRVASDAIKHDPAAGYSTGVIGKIVEREGKKSLMYASVGDSRIYVVRGKEAIQLTQDEGWGNKITNSLGLNECRVKQMGEFSLRGGDRIVFCSDGITGDYEPDFIPDDEFARIVKKAATADLAAWALANRATKRDDRTAIVVQV</sequence>
<gene>
    <name evidence="2" type="ORF">G3RUM_00278</name>
</gene>
<reference evidence="2 3" key="2">
    <citation type="journal article" date="2020" name="Cell Rep.">
        <title>Acquisition and Adaptation of Ultra-small Parasitic Reduced Genome Bacteria to Mammalian Hosts.</title>
        <authorList>
            <person name="McLean J.S."/>
            <person name="Bor B."/>
            <person name="Kerns K.A."/>
            <person name="Liu Q."/>
            <person name="To T.T."/>
            <person name="Solden L."/>
            <person name="Hendrickson E.L."/>
            <person name="Wrighton K."/>
            <person name="Shi W."/>
            <person name="He X."/>
        </authorList>
    </citation>
    <scope>NUCLEOTIDE SEQUENCE [LARGE SCALE GENOMIC DNA]</scope>
    <source>
        <strain evidence="2 3">TM7_G3_2_Rum_HOT_351B</strain>
    </source>
</reference>
<dbReference type="SUPFAM" id="SSF81606">
    <property type="entry name" value="PP2C-like"/>
    <property type="match status" value="1"/>
</dbReference>
<accession>A0ABY0FMB6</accession>
<evidence type="ECO:0000313" key="3">
    <source>
        <dbReference type="Proteomes" id="UP001191019"/>
    </source>
</evidence>
<proteinExistence type="predicted"/>
<feature type="domain" description="PPM-type phosphatase" evidence="1">
    <location>
        <begin position="259"/>
        <end position="474"/>
    </location>
</feature>
<dbReference type="PROSITE" id="PS51746">
    <property type="entry name" value="PPM_2"/>
    <property type="match status" value="1"/>
</dbReference>